<feature type="region of interest" description="Disordered" evidence="1">
    <location>
        <begin position="46"/>
        <end position="73"/>
    </location>
</feature>
<reference evidence="2" key="1">
    <citation type="submission" date="2020-09" db="EMBL/GenBank/DDBJ databases">
        <title>Genome-Enabled Discovery of Anthraquinone Biosynthesis in Senna tora.</title>
        <authorList>
            <person name="Kang S.-H."/>
            <person name="Pandey R.P."/>
            <person name="Lee C.-M."/>
            <person name="Sim J.-S."/>
            <person name="Jeong J.-T."/>
            <person name="Choi B.-S."/>
            <person name="Jung M."/>
            <person name="Ginzburg D."/>
            <person name="Zhao K."/>
            <person name="Won S.Y."/>
            <person name="Oh T.-J."/>
            <person name="Yu Y."/>
            <person name="Kim N.-H."/>
            <person name="Lee O.R."/>
            <person name="Lee T.-H."/>
            <person name="Bashyal P."/>
            <person name="Kim T.-S."/>
            <person name="Lee W.-H."/>
            <person name="Kawkins C."/>
            <person name="Kim C.-K."/>
            <person name="Kim J.S."/>
            <person name="Ahn B.O."/>
            <person name="Rhee S.Y."/>
            <person name="Sohng J.K."/>
        </authorList>
    </citation>
    <scope>NUCLEOTIDE SEQUENCE</scope>
    <source>
        <tissue evidence="2">Leaf</tissue>
    </source>
</reference>
<dbReference type="Proteomes" id="UP000634136">
    <property type="component" value="Unassembled WGS sequence"/>
</dbReference>
<gene>
    <name evidence="2" type="ORF">G2W53_000507</name>
</gene>
<accession>A0A835CLP2</accession>
<sequence length="73" mass="8492">MCVGSSVSTREEGERTVSSVTCSKICFSSARSVLQEIELKRELREERYESEENEESVGRRRRQGKEKVFKRAF</sequence>
<keyword evidence="3" id="KW-1185">Reference proteome</keyword>
<organism evidence="2 3">
    <name type="scientific">Senna tora</name>
    <dbReference type="NCBI Taxonomy" id="362788"/>
    <lineage>
        <taxon>Eukaryota</taxon>
        <taxon>Viridiplantae</taxon>
        <taxon>Streptophyta</taxon>
        <taxon>Embryophyta</taxon>
        <taxon>Tracheophyta</taxon>
        <taxon>Spermatophyta</taxon>
        <taxon>Magnoliopsida</taxon>
        <taxon>eudicotyledons</taxon>
        <taxon>Gunneridae</taxon>
        <taxon>Pentapetalae</taxon>
        <taxon>rosids</taxon>
        <taxon>fabids</taxon>
        <taxon>Fabales</taxon>
        <taxon>Fabaceae</taxon>
        <taxon>Caesalpinioideae</taxon>
        <taxon>Cassia clade</taxon>
        <taxon>Senna</taxon>
    </lineage>
</organism>
<dbReference type="EMBL" id="JAAIUW010000001">
    <property type="protein sequence ID" value="KAF7843602.1"/>
    <property type="molecule type" value="Genomic_DNA"/>
</dbReference>
<protein>
    <submittedName>
        <fullName evidence="2">Uncharacterized protein</fullName>
    </submittedName>
</protein>
<proteinExistence type="predicted"/>
<dbReference type="AlphaFoldDB" id="A0A835CLP2"/>
<evidence type="ECO:0000313" key="2">
    <source>
        <dbReference type="EMBL" id="KAF7843602.1"/>
    </source>
</evidence>
<evidence type="ECO:0000256" key="1">
    <source>
        <dbReference type="SAM" id="MobiDB-lite"/>
    </source>
</evidence>
<name>A0A835CLP2_9FABA</name>
<evidence type="ECO:0000313" key="3">
    <source>
        <dbReference type="Proteomes" id="UP000634136"/>
    </source>
</evidence>
<comment type="caution">
    <text evidence="2">The sequence shown here is derived from an EMBL/GenBank/DDBJ whole genome shotgun (WGS) entry which is preliminary data.</text>
</comment>